<accession>A0A9X1V6H9</accession>
<dbReference type="Proteomes" id="UP001139226">
    <property type="component" value="Unassembled WGS sequence"/>
</dbReference>
<dbReference type="SUPFAM" id="SSF158668">
    <property type="entry name" value="MtlR-like"/>
    <property type="match status" value="1"/>
</dbReference>
<gene>
    <name evidence="1" type="ORF">ML462_15390</name>
</gene>
<organism evidence="1 2">
    <name type="scientific">Christiangramia lutea</name>
    <dbReference type="NCBI Taxonomy" id="1607951"/>
    <lineage>
        <taxon>Bacteria</taxon>
        <taxon>Pseudomonadati</taxon>
        <taxon>Bacteroidota</taxon>
        <taxon>Flavobacteriia</taxon>
        <taxon>Flavobacteriales</taxon>
        <taxon>Flavobacteriaceae</taxon>
        <taxon>Christiangramia</taxon>
    </lineage>
</organism>
<keyword evidence="2" id="KW-1185">Reference proteome</keyword>
<protein>
    <submittedName>
        <fullName evidence="1">Uncharacterized protein</fullName>
    </submittedName>
</protein>
<dbReference type="Gene3D" id="1.20.120.330">
    <property type="entry name" value="Nucleotidyltransferases domain 2"/>
    <property type="match status" value="1"/>
</dbReference>
<dbReference type="RefSeq" id="WP_240714724.1">
    <property type="nucleotide sequence ID" value="NZ_JAKVTV010000007.1"/>
</dbReference>
<reference evidence="1" key="1">
    <citation type="submission" date="2022-03" db="EMBL/GenBank/DDBJ databases">
        <title>Gramella crocea sp. nov., isolated from activated sludge of a seafood processing plant.</title>
        <authorList>
            <person name="Zhang X."/>
        </authorList>
    </citation>
    <scope>NUCLEOTIDE SEQUENCE</scope>
    <source>
        <strain evidence="1">YJ019</strain>
    </source>
</reference>
<comment type="caution">
    <text evidence="1">The sequence shown here is derived from an EMBL/GenBank/DDBJ whole genome shotgun (WGS) entry which is preliminary data.</text>
</comment>
<dbReference type="AlphaFoldDB" id="A0A9X1V6H9"/>
<name>A0A9X1V6H9_9FLAO</name>
<evidence type="ECO:0000313" key="1">
    <source>
        <dbReference type="EMBL" id="MCH4824556.1"/>
    </source>
</evidence>
<sequence length="176" mass="20125">MSKKSKGENEEKSVRLKDMTERSLKNFNKTEAQGWIINTAIKIEELVDSILLRFFNPDNRQIFMDYALNSSIMHYGGKIKILKAIGIDNKTFSNLQYIGSIRNAFAHTNISHKMTINIKKPASESTTSVSDIMSVMNGQGIIKSKDPYEFLKEFLALYQQVEPVLNEKIKELDSKK</sequence>
<evidence type="ECO:0000313" key="2">
    <source>
        <dbReference type="Proteomes" id="UP001139226"/>
    </source>
</evidence>
<proteinExistence type="predicted"/>
<dbReference type="InterPro" id="IPR038026">
    <property type="entry name" value="MtlR-like_sf"/>
</dbReference>
<dbReference type="EMBL" id="JAKVTV010000007">
    <property type="protein sequence ID" value="MCH4824556.1"/>
    <property type="molecule type" value="Genomic_DNA"/>
</dbReference>